<evidence type="ECO:0000313" key="3">
    <source>
        <dbReference type="Proteomes" id="UP000293154"/>
    </source>
</evidence>
<keyword evidence="1" id="KW-0812">Transmembrane</keyword>
<protein>
    <submittedName>
        <fullName evidence="2">DUF2628 domain-containing protein</fullName>
    </submittedName>
</protein>
<accession>A0A411WGK8</accession>
<reference evidence="2 3" key="1">
    <citation type="submission" date="2019-03" db="EMBL/GenBank/DDBJ databases">
        <title>Pragia sp. nov. isolated from the gut tract of Carduelis flavirostris.</title>
        <authorList>
            <person name="Ge Y."/>
        </authorList>
    </citation>
    <scope>NUCLEOTIDE SEQUENCE [LARGE SCALE GENOMIC DNA]</scope>
    <source>
        <strain evidence="2 3">CF-458</strain>
    </source>
</reference>
<keyword evidence="1" id="KW-1133">Transmembrane helix</keyword>
<organism evidence="2 3">
    <name type="scientific">Limnobaculum zhutongyuii</name>
    <dbReference type="NCBI Taxonomy" id="2498113"/>
    <lineage>
        <taxon>Bacteria</taxon>
        <taxon>Pseudomonadati</taxon>
        <taxon>Pseudomonadota</taxon>
        <taxon>Gammaproteobacteria</taxon>
        <taxon>Enterobacterales</taxon>
        <taxon>Budviciaceae</taxon>
        <taxon>Limnobaculum</taxon>
    </lineage>
</organism>
<proteinExistence type="predicted"/>
<keyword evidence="1" id="KW-0472">Membrane</keyword>
<dbReference type="InterPro" id="IPR024399">
    <property type="entry name" value="DUF2628"/>
</dbReference>
<feature type="transmembrane region" description="Helical" evidence="1">
    <location>
        <begin position="121"/>
        <end position="141"/>
    </location>
</feature>
<name>A0A411WGK8_9GAMM</name>
<dbReference type="AlphaFoldDB" id="A0A411WGK8"/>
<evidence type="ECO:0000313" key="2">
    <source>
        <dbReference type="EMBL" id="QBH95398.1"/>
    </source>
</evidence>
<dbReference type="Proteomes" id="UP000293154">
    <property type="component" value="Chromosome"/>
</dbReference>
<dbReference type="OrthoDB" id="6691119at2"/>
<dbReference type="Pfam" id="PF10947">
    <property type="entry name" value="DUF2628"/>
    <property type="match status" value="1"/>
</dbReference>
<keyword evidence="3" id="KW-1185">Reference proteome</keyword>
<dbReference type="KEGG" id="prag:EKN56_02650"/>
<dbReference type="RefSeq" id="WP_130590389.1">
    <property type="nucleotide sequence ID" value="NZ_CP034752.1"/>
</dbReference>
<feature type="transmembrane region" description="Helical" evidence="1">
    <location>
        <begin position="173"/>
        <end position="194"/>
    </location>
</feature>
<feature type="transmembrane region" description="Helical" evidence="1">
    <location>
        <begin position="76"/>
        <end position="91"/>
    </location>
</feature>
<sequence length="196" mass="21243">MEKCQKCGNMSVNDNGECVVCDESASVNPYAVSAAVTDSFPIDDISSTPEAEEYSKIFVGSKYYSFFPHGRDIPKSWNWAAFFIGVFWFIYRKMYLYAAIYLGLGFLLTGIQSMLGVSEVITNAISIGMGVGAGILANRLYKQHMDKKIAETLAVAQKSEIIPALKAKGGTNLVGALVAFGILFAIIIMSMSAMGI</sequence>
<dbReference type="EMBL" id="CP034752">
    <property type="protein sequence ID" value="QBH95398.1"/>
    <property type="molecule type" value="Genomic_DNA"/>
</dbReference>
<evidence type="ECO:0000256" key="1">
    <source>
        <dbReference type="SAM" id="Phobius"/>
    </source>
</evidence>
<gene>
    <name evidence="2" type="ORF">EKN56_02650</name>
</gene>